<reference evidence="1 2" key="1">
    <citation type="journal article" date="2004" name="Science">
        <title>The genomic sequence of the accidental pathogen Legionella pneumophila.</title>
        <authorList>
            <person name="Chien M."/>
            <person name="Morozova I."/>
            <person name="Shi S."/>
            <person name="Sheng H."/>
            <person name="Chen J."/>
            <person name="Gomez S.M."/>
            <person name="Asamani G."/>
            <person name="Hill K."/>
            <person name="Nuara J."/>
            <person name="Feder M."/>
            <person name="Rineer J."/>
            <person name="Greenberg J.J."/>
            <person name="Steshenko V."/>
            <person name="Park S.H."/>
            <person name="Zhao B."/>
            <person name="Teplitskaya E."/>
            <person name="Edwards J.R."/>
            <person name="Pampou S."/>
            <person name="Georghiou A."/>
            <person name="Chou I.C."/>
            <person name="Iannuccilli W."/>
            <person name="Ulz M.E."/>
            <person name="Kim D.H."/>
            <person name="Geringer-Sameth A."/>
            <person name="Goldsberry C."/>
            <person name="Morozov P."/>
            <person name="Fischer S.G."/>
            <person name="Segal G."/>
            <person name="Qu X."/>
            <person name="Rzhetsky A."/>
            <person name="Zhang P."/>
            <person name="Cayanis E."/>
            <person name="De Jong P.J."/>
            <person name="Ju J."/>
            <person name="Kalachikov S."/>
            <person name="Shuman H.A."/>
            <person name="Russo J.J."/>
        </authorList>
    </citation>
    <scope>NUCLEOTIDE SEQUENCE [LARGE SCALE GENOMIC DNA]</scope>
    <source>
        <strain evidence="2">Philadelphia 1 / ATCC 33152 / DSM 7513</strain>
    </source>
</reference>
<protein>
    <submittedName>
        <fullName evidence="1">Helicase/SNF2 superfamily</fullName>
    </submittedName>
</protein>
<keyword evidence="2" id="KW-1185">Reference proteome</keyword>
<accession>Q5ZXJ5</accession>
<keyword evidence="1" id="KW-0378">Hydrolase</keyword>
<proteinExistence type="predicted"/>
<keyword evidence="1" id="KW-0547">Nucleotide-binding</keyword>
<keyword evidence="1" id="KW-0347">Helicase</keyword>
<evidence type="ECO:0000313" key="2">
    <source>
        <dbReference type="Proteomes" id="UP000000609"/>
    </source>
</evidence>
<dbReference type="AlphaFoldDB" id="Q5ZXJ5"/>
<dbReference type="KEGG" id="lpn:lpg0736"/>
<keyword evidence="1" id="KW-0067">ATP-binding</keyword>
<dbReference type="EMBL" id="AE017354">
    <property type="protein sequence ID" value="AAU26825.1"/>
    <property type="molecule type" value="Genomic_DNA"/>
</dbReference>
<dbReference type="PaxDb" id="272624-lpg0736"/>
<dbReference type="GO" id="GO:0004386">
    <property type="term" value="F:helicase activity"/>
    <property type="evidence" value="ECO:0007669"/>
    <property type="project" value="UniProtKB-KW"/>
</dbReference>
<dbReference type="HOGENOM" id="CLU_3374405_0_0_6"/>
<organism evidence="1 2">
    <name type="scientific">Legionella pneumophila subsp. pneumophila (strain Philadelphia 1 / ATCC 33152 / DSM 7513)</name>
    <dbReference type="NCBI Taxonomy" id="272624"/>
    <lineage>
        <taxon>Bacteria</taxon>
        <taxon>Pseudomonadati</taxon>
        <taxon>Pseudomonadota</taxon>
        <taxon>Gammaproteobacteria</taxon>
        <taxon>Legionellales</taxon>
        <taxon>Legionellaceae</taxon>
        <taxon>Legionella</taxon>
    </lineage>
</organism>
<gene>
    <name evidence="1" type="ordered locus">lpg0736</name>
</gene>
<dbReference type="Proteomes" id="UP000000609">
    <property type="component" value="Chromosome"/>
</dbReference>
<name>Q5ZXJ5_LEGPH</name>
<sequence>MMSITSMVNQYSDLWRKSLGLGKPITNKTGGSYD</sequence>
<evidence type="ECO:0000313" key="1">
    <source>
        <dbReference type="EMBL" id="AAU26825.1"/>
    </source>
</evidence>